<dbReference type="EMBL" id="JAULSW010000011">
    <property type="protein sequence ID" value="KAK3367862.1"/>
    <property type="molecule type" value="Genomic_DNA"/>
</dbReference>
<feature type="region of interest" description="Disordered" evidence="1">
    <location>
        <begin position="218"/>
        <end position="242"/>
    </location>
</feature>
<sequence>MAVCALDDRAAAAVHYRKYVPVLNAIPVSSQSSGIRDLPEAEGPGYYLVIDYITEEIARFLAFGFKNPSTHLHVITITALAKVSAKMKVLSHRIEAFAKQSFDSSTDLDSEYRRQERRKRTRLDDSGQPLVINNKLYGYEEEESVVIKSYRRHHHCLSSHPDASDLELEYEDTQPDEGPILRDFELFADISDMCHATACIYRILWHILEDLSARNIPGRSPTSSTCAPSSTAPAPTSTPRSCTRAAFTNSRALLRASLSDWASTRLTNYSAIPVTLSINTDGLHQTAETVQVISIPDLVAAIVALSFLNPSVLSAVIQAYIATRRPAILQRIAPRFGSRAMYGTFASLQSTPTARQVRRQHEVSLEHTFSLVPSKSLSRSFLTNLNFLLDEAHRKTHMKVLRQSSTWATDETSITVPFGTRIEGVDPFNLTMFAWIIAGFSVVVAKGLRVRDWPWRDFIAGRVTCCSVGELANVTSIDPQGIITHLLALEDEMPLVTRGPYNSVLSHRGDGGDEGFSMDVQITIGTLARSGMLVVEVVTTDRGNGFGSGSALVCLDLRPDIERGADHGDWASTRHSREHTTHISHQQEDVQILACMNPPGECEPGSEIVLRWRETGWEKIVGVHDDVRNKLFAISRKNHLLRYEARAYAYTSQSPRKFLANCIISPTGRAASKQNDQGYWHKNLDMTRRCASWSRGRSTLRYRLGIDLLETLPPARRPPGHLTQGTSGGRPSILLLTYSGMVTLIPRLLAIPDADS</sequence>
<dbReference type="Proteomes" id="UP001285441">
    <property type="component" value="Unassembled WGS sequence"/>
</dbReference>
<reference evidence="2" key="2">
    <citation type="submission" date="2023-06" db="EMBL/GenBank/DDBJ databases">
        <authorList>
            <consortium name="Lawrence Berkeley National Laboratory"/>
            <person name="Haridas S."/>
            <person name="Hensen N."/>
            <person name="Bonometti L."/>
            <person name="Westerberg I."/>
            <person name="Brannstrom I.O."/>
            <person name="Guillou S."/>
            <person name="Cros-Aarteil S."/>
            <person name="Calhoun S."/>
            <person name="Kuo A."/>
            <person name="Mondo S."/>
            <person name="Pangilinan J."/>
            <person name="Riley R."/>
            <person name="LaButti K."/>
            <person name="Andreopoulos B."/>
            <person name="Lipzen A."/>
            <person name="Chen C."/>
            <person name="Yanf M."/>
            <person name="Daum C."/>
            <person name="Ng V."/>
            <person name="Clum A."/>
            <person name="Steindorff A."/>
            <person name="Ohm R."/>
            <person name="Martin F."/>
            <person name="Silar P."/>
            <person name="Natvig D."/>
            <person name="Lalanne C."/>
            <person name="Gautier V."/>
            <person name="Ament-velasquez S.L."/>
            <person name="Kruys A."/>
            <person name="Hutchinson M.I."/>
            <person name="Powell A.J."/>
            <person name="Barry K."/>
            <person name="Miller A.N."/>
            <person name="Grigoriev I.V."/>
            <person name="Debuchy R."/>
            <person name="Gladieux P."/>
            <person name="Thoren M.H."/>
            <person name="Johannesson H."/>
        </authorList>
    </citation>
    <scope>NUCLEOTIDE SEQUENCE</scope>
    <source>
        <strain evidence="2">CBS 232.78</strain>
    </source>
</reference>
<evidence type="ECO:0000256" key="1">
    <source>
        <dbReference type="SAM" id="MobiDB-lite"/>
    </source>
</evidence>
<protein>
    <submittedName>
        <fullName evidence="2">Uncharacterized protein</fullName>
    </submittedName>
</protein>
<reference evidence="2" key="1">
    <citation type="journal article" date="2023" name="Mol. Phylogenet. Evol.">
        <title>Genome-scale phylogeny and comparative genomics of the fungal order Sordariales.</title>
        <authorList>
            <person name="Hensen N."/>
            <person name="Bonometti L."/>
            <person name="Westerberg I."/>
            <person name="Brannstrom I.O."/>
            <person name="Guillou S."/>
            <person name="Cros-Aarteil S."/>
            <person name="Calhoun S."/>
            <person name="Haridas S."/>
            <person name="Kuo A."/>
            <person name="Mondo S."/>
            <person name="Pangilinan J."/>
            <person name="Riley R."/>
            <person name="LaButti K."/>
            <person name="Andreopoulos B."/>
            <person name="Lipzen A."/>
            <person name="Chen C."/>
            <person name="Yan M."/>
            <person name="Daum C."/>
            <person name="Ng V."/>
            <person name="Clum A."/>
            <person name="Steindorff A."/>
            <person name="Ohm R.A."/>
            <person name="Martin F."/>
            <person name="Silar P."/>
            <person name="Natvig D.O."/>
            <person name="Lalanne C."/>
            <person name="Gautier V."/>
            <person name="Ament-Velasquez S.L."/>
            <person name="Kruys A."/>
            <person name="Hutchinson M.I."/>
            <person name="Powell A.J."/>
            <person name="Barry K."/>
            <person name="Miller A.N."/>
            <person name="Grigoriev I.V."/>
            <person name="Debuchy R."/>
            <person name="Gladieux P."/>
            <person name="Hiltunen Thoren M."/>
            <person name="Johannesson H."/>
        </authorList>
    </citation>
    <scope>NUCLEOTIDE SEQUENCE</scope>
    <source>
        <strain evidence="2">CBS 232.78</strain>
    </source>
</reference>
<feature type="compositionally biased region" description="Low complexity" evidence="1">
    <location>
        <begin position="219"/>
        <end position="242"/>
    </location>
</feature>
<name>A0AAE0K1A7_9PEZI</name>
<organism evidence="2 3">
    <name type="scientific">Podospora didyma</name>
    <dbReference type="NCBI Taxonomy" id="330526"/>
    <lineage>
        <taxon>Eukaryota</taxon>
        <taxon>Fungi</taxon>
        <taxon>Dikarya</taxon>
        <taxon>Ascomycota</taxon>
        <taxon>Pezizomycotina</taxon>
        <taxon>Sordariomycetes</taxon>
        <taxon>Sordariomycetidae</taxon>
        <taxon>Sordariales</taxon>
        <taxon>Podosporaceae</taxon>
        <taxon>Podospora</taxon>
    </lineage>
</organism>
<gene>
    <name evidence="2" type="ORF">B0H63DRAFT_529572</name>
</gene>
<comment type="caution">
    <text evidence="2">The sequence shown here is derived from an EMBL/GenBank/DDBJ whole genome shotgun (WGS) entry which is preliminary data.</text>
</comment>
<accession>A0AAE0K1A7</accession>
<evidence type="ECO:0000313" key="2">
    <source>
        <dbReference type="EMBL" id="KAK3367862.1"/>
    </source>
</evidence>
<evidence type="ECO:0000313" key="3">
    <source>
        <dbReference type="Proteomes" id="UP001285441"/>
    </source>
</evidence>
<keyword evidence="3" id="KW-1185">Reference proteome</keyword>
<proteinExistence type="predicted"/>
<dbReference type="AlphaFoldDB" id="A0AAE0K1A7"/>